<evidence type="ECO:0000313" key="2">
    <source>
        <dbReference type="Proteomes" id="UP000229740"/>
    </source>
</evidence>
<dbReference type="Proteomes" id="UP000229740">
    <property type="component" value="Unassembled WGS sequence"/>
</dbReference>
<accession>A0A2G6E5L5</accession>
<dbReference type="SUPFAM" id="SSF75169">
    <property type="entry name" value="DsrEFH-like"/>
    <property type="match status" value="1"/>
</dbReference>
<proteinExistence type="predicted"/>
<dbReference type="InterPro" id="IPR027396">
    <property type="entry name" value="DsrEFH-like"/>
</dbReference>
<comment type="caution">
    <text evidence="1">The sequence shown here is derived from an EMBL/GenBank/DDBJ whole genome shotgun (WGS) entry which is preliminary data.</text>
</comment>
<name>A0A2G6E5L5_9BACT</name>
<reference evidence="1 2" key="1">
    <citation type="submission" date="2017-10" db="EMBL/GenBank/DDBJ databases">
        <title>Novel microbial diversity and functional potential in the marine mammal oral microbiome.</title>
        <authorList>
            <person name="Dudek N.K."/>
            <person name="Sun C.L."/>
            <person name="Burstein D."/>
            <person name="Kantor R.S."/>
            <person name="Aliaga Goltsman D.S."/>
            <person name="Bik E.M."/>
            <person name="Thomas B.C."/>
            <person name="Banfield J.F."/>
            <person name="Relman D.A."/>
        </authorList>
    </citation>
    <scope>NUCLEOTIDE SEQUENCE [LARGE SCALE GENOMIC DNA]</scope>
    <source>
        <strain evidence="1">DOLZORAL124_49_17</strain>
    </source>
</reference>
<dbReference type="EMBL" id="PDPS01000028">
    <property type="protein sequence ID" value="PID57227.1"/>
    <property type="molecule type" value="Genomic_DNA"/>
</dbReference>
<gene>
    <name evidence="1" type="ORF">CSB45_08355</name>
</gene>
<protein>
    <submittedName>
        <fullName evidence="1">Cytoplasmic protein</fullName>
    </submittedName>
</protein>
<sequence length="116" mass="12727">MDKKIALFAFNGDPMCFVHVLLNALDMHERGYDIKLVIEGSATTLIETLAAPAAPFGELYEKVKRMKLIDAVCRACASKMGTLNEAQAQGLPMNKELSGHPSMGSYLDQGYEIITF</sequence>
<organism evidence="1 2">
    <name type="scientific">candidate division KSB3 bacterium</name>
    <dbReference type="NCBI Taxonomy" id="2044937"/>
    <lineage>
        <taxon>Bacteria</taxon>
        <taxon>candidate division KSB3</taxon>
    </lineage>
</organism>
<dbReference type="AlphaFoldDB" id="A0A2G6E5L5"/>
<evidence type="ECO:0000313" key="1">
    <source>
        <dbReference type="EMBL" id="PID57227.1"/>
    </source>
</evidence>